<reference evidence="2 3" key="1">
    <citation type="submission" date="2012-05" db="EMBL/GenBank/DDBJ databases">
        <title>Genome sequence of Helicobacter pylori Hp P-13b.</title>
        <authorList>
            <person name="Blanchard T.G."/>
            <person name="Czinn S.J."/>
            <person name="McCracken C."/>
            <person name="Abolude K."/>
            <person name="Maroo A."/>
            <person name="Santana-Cruz I."/>
            <person name="Tallon L.J."/>
            <person name="Ficke F.W.F."/>
        </authorList>
    </citation>
    <scope>NUCLEOTIDE SEQUENCE [LARGE SCALE GENOMIC DNA]</scope>
    <source>
        <strain evidence="2 3">Hp P-13b</strain>
    </source>
</reference>
<proteinExistence type="predicted"/>
<evidence type="ECO:0000313" key="3">
    <source>
        <dbReference type="Proteomes" id="UP000003392"/>
    </source>
</evidence>
<evidence type="ECO:0000313" key="2">
    <source>
        <dbReference type="EMBL" id="EJC30686.1"/>
    </source>
</evidence>
<accession>A0ABC9QQH2</accession>
<sequence>MYLKVKARDNPSQVAPSHTDITRDARGNNLLLDDDYR</sequence>
<dbReference type="Proteomes" id="UP000003392">
    <property type="component" value="Unassembled WGS sequence"/>
</dbReference>
<organism evidence="2 3">
    <name type="scientific">Helicobacter pylori Hp P-13b</name>
    <dbReference type="NCBI Taxonomy" id="992107"/>
    <lineage>
        <taxon>Bacteria</taxon>
        <taxon>Pseudomonadati</taxon>
        <taxon>Campylobacterota</taxon>
        <taxon>Epsilonproteobacteria</taxon>
        <taxon>Campylobacterales</taxon>
        <taxon>Helicobacteraceae</taxon>
        <taxon>Helicobacter</taxon>
    </lineage>
</organism>
<dbReference type="EMBL" id="AKQI01000008">
    <property type="protein sequence ID" value="EJC30686.1"/>
    <property type="molecule type" value="Genomic_DNA"/>
</dbReference>
<gene>
    <name evidence="2" type="ORF">HPHPP13B_1731</name>
</gene>
<dbReference type="AlphaFoldDB" id="A0ABC9QQH2"/>
<name>A0ABC9QQH2_HELPX</name>
<comment type="caution">
    <text evidence="2">The sequence shown here is derived from an EMBL/GenBank/DDBJ whole genome shotgun (WGS) entry which is preliminary data.</text>
</comment>
<feature type="region of interest" description="Disordered" evidence="1">
    <location>
        <begin position="1"/>
        <end position="37"/>
    </location>
</feature>
<protein>
    <submittedName>
        <fullName evidence="2">Uncharacterized protein</fullName>
    </submittedName>
</protein>
<evidence type="ECO:0000256" key="1">
    <source>
        <dbReference type="SAM" id="MobiDB-lite"/>
    </source>
</evidence>